<organism evidence="8 9">
    <name type="scientific">Nocardia jiangxiensis</name>
    <dbReference type="NCBI Taxonomy" id="282685"/>
    <lineage>
        <taxon>Bacteria</taxon>
        <taxon>Bacillati</taxon>
        <taxon>Actinomycetota</taxon>
        <taxon>Actinomycetes</taxon>
        <taxon>Mycobacteriales</taxon>
        <taxon>Nocardiaceae</taxon>
        <taxon>Nocardia</taxon>
    </lineage>
</organism>
<evidence type="ECO:0000256" key="1">
    <source>
        <dbReference type="ARBA" id="ARBA00004651"/>
    </source>
</evidence>
<evidence type="ECO:0000256" key="6">
    <source>
        <dbReference type="SAM" id="Phobius"/>
    </source>
</evidence>
<dbReference type="Pfam" id="PF07690">
    <property type="entry name" value="MFS_1"/>
    <property type="match status" value="1"/>
</dbReference>
<protein>
    <submittedName>
        <fullName evidence="8">MFS transporter</fullName>
    </submittedName>
</protein>
<evidence type="ECO:0000256" key="2">
    <source>
        <dbReference type="ARBA" id="ARBA00022475"/>
    </source>
</evidence>
<evidence type="ECO:0000313" key="9">
    <source>
        <dbReference type="Proteomes" id="UP001601992"/>
    </source>
</evidence>
<dbReference type="CDD" id="cd06173">
    <property type="entry name" value="MFS_MefA_like"/>
    <property type="match status" value="1"/>
</dbReference>
<gene>
    <name evidence="8" type="ORF">ACFYXQ_38365</name>
</gene>
<dbReference type="InterPro" id="IPR036259">
    <property type="entry name" value="MFS_trans_sf"/>
</dbReference>
<dbReference type="Gene3D" id="1.20.1250.20">
    <property type="entry name" value="MFS general substrate transporter like domains"/>
    <property type="match status" value="1"/>
</dbReference>
<feature type="transmembrane region" description="Helical" evidence="6">
    <location>
        <begin position="293"/>
        <end position="311"/>
    </location>
</feature>
<dbReference type="Proteomes" id="UP001601992">
    <property type="component" value="Unassembled WGS sequence"/>
</dbReference>
<dbReference type="InterPro" id="IPR020846">
    <property type="entry name" value="MFS_dom"/>
</dbReference>
<evidence type="ECO:0000256" key="3">
    <source>
        <dbReference type="ARBA" id="ARBA00022692"/>
    </source>
</evidence>
<feature type="transmembrane region" description="Helical" evidence="6">
    <location>
        <begin position="56"/>
        <end position="80"/>
    </location>
</feature>
<dbReference type="PANTHER" id="PTHR23513">
    <property type="entry name" value="INTEGRAL MEMBRANE EFFLUX PROTEIN-RELATED"/>
    <property type="match status" value="1"/>
</dbReference>
<dbReference type="SUPFAM" id="SSF103473">
    <property type="entry name" value="MFS general substrate transporter"/>
    <property type="match status" value="1"/>
</dbReference>
<feature type="domain" description="Major facilitator superfamily (MFS) profile" evidence="7">
    <location>
        <begin position="20"/>
        <end position="412"/>
    </location>
</feature>
<dbReference type="PROSITE" id="PS50850">
    <property type="entry name" value="MFS"/>
    <property type="match status" value="1"/>
</dbReference>
<feature type="transmembrane region" description="Helical" evidence="6">
    <location>
        <begin position="175"/>
        <end position="194"/>
    </location>
</feature>
<name>A0ABW6SDK1_9NOCA</name>
<keyword evidence="5 6" id="KW-0472">Membrane</keyword>
<sequence length="468" mass="49744">MTSPQPSRPAPAAALFAHRDYRHLFGAQLVALFGNGLTTVALGLLAYQLAGPRAGAVLGTALTIKMVAYVLIAPLAGAWADRVPRRLGLVGLDLVRGSIVLALPFVSQVWQVYVLIAVLQSASAAFTPTFQAVLPDILPDERDYTRALSYSQLASSMETLLSPLLAAVLVGVVSFHWLFTGTAAGFLLSASLVVSSRIPDATRRIADTAVLDRILAGVRIFTATPRLRGLMGLNFVVAAVGSIVMVNTVNLVQQTLGRSESDVAWLLAANGLGVITVALSVPRLLEHVGERTLMLLGAVVLLAAIVGALVVSTATSDDWRYPILFPIWAAIGTGTGLVLTPTGRVLRRSSSDEDRPALFAAQFSLSHACWLLIYPATGWLATTHGFTTTWTVLAVVATLGATVALACWPRRDNEPLVHIHEPGTDPNHLADARALPDGGLVHAHRIVIDADHRYWPRLDTLTGAATKS</sequence>
<reference evidence="8 9" key="1">
    <citation type="submission" date="2024-10" db="EMBL/GenBank/DDBJ databases">
        <title>The Natural Products Discovery Center: Release of the First 8490 Sequenced Strains for Exploring Actinobacteria Biosynthetic Diversity.</title>
        <authorList>
            <person name="Kalkreuter E."/>
            <person name="Kautsar S.A."/>
            <person name="Yang D."/>
            <person name="Bader C.D."/>
            <person name="Teijaro C.N."/>
            <person name="Fluegel L."/>
            <person name="Davis C.M."/>
            <person name="Simpson J.R."/>
            <person name="Lauterbach L."/>
            <person name="Steele A.D."/>
            <person name="Gui C."/>
            <person name="Meng S."/>
            <person name="Li G."/>
            <person name="Viehrig K."/>
            <person name="Ye F."/>
            <person name="Su P."/>
            <person name="Kiefer A.F."/>
            <person name="Nichols A."/>
            <person name="Cepeda A.J."/>
            <person name="Yan W."/>
            <person name="Fan B."/>
            <person name="Jiang Y."/>
            <person name="Adhikari A."/>
            <person name="Zheng C.-J."/>
            <person name="Schuster L."/>
            <person name="Cowan T.M."/>
            <person name="Smanski M.J."/>
            <person name="Chevrette M.G."/>
            <person name="De Carvalho L.P.S."/>
            <person name="Shen B."/>
        </authorList>
    </citation>
    <scope>NUCLEOTIDE SEQUENCE [LARGE SCALE GENOMIC DNA]</scope>
    <source>
        <strain evidence="8 9">NPDC002593</strain>
    </source>
</reference>
<dbReference type="InterPro" id="IPR011701">
    <property type="entry name" value="MFS"/>
</dbReference>
<feature type="transmembrane region" description="Helical" evidence="6">
    <location>
        <begin position="323"/>
        <end position="346"/>
    </location>
</feature>
<keyword evidence="4 6" id="KW-1133">Transmembrane helix</keyword>
<proteinExistence type="predicted"/>
<evidence type="ECO:0000313" key="8">
    <source>
        <dbReference type="EMBL" id="MFF3573638.1"/>
    </source>
</evidence>
<evidence type="ECO:0000256" key="5">
    <source>
        <dbReference type="ARBA" id="ARBA00023136"/>
    </source>
</evidence>
<feature type="transmembrane region" description="Helical" evidence="6">
    <location>
        <begin position="358"/>
        <end position="377"/>
    </location>
</feature>
<comment type="subcellular location">
    <subcellularLocation>
        <location evidence="1">Cell membrane</location>
        <topology evidence="1">Multi-pass membrane protein</topology>
    </subcellularLocation>
</comment>
<feature type="transmembrane region" description="Helical" evidence="6">
    <location>
        <begin position="29"/>
        <end position="50"/>
    </location>
</feature>
<evidence type="ECO:0000259" key="7">
    <source>
        <dbReference type="PROSITE" id="PS50850"/>
    </source>
</evidence>
<dbReference type="RefSeq" id="WP_387406467.1">
    <property type="nucleotide sequence ID" value="NZ_JBIAQY010000020.1"/>
</dbReference>
<keyword evidence="3 6" id="KW-0812">Transmembrane</keyword>
<evidence type="ECO:0000256" key="4">
    <source>
        <dbReference type="ARBA" id="ARBA00022989"/>
    </source>
</evidence>
<keyword evidence="2" id="KW-1003">Cell membrane</keyword>
<feature type="transmembrane region" description="Helical" evidence="6">
    <location>
        <begin position="229"/>
        <end position="251"/>
    </location>
</feature>
<comment type="caution">
    <text evidence="8">The sequence shown here is derived from an EMBL/GenBank/DDBJ whole genome shotgun (WGS) entry which is preliminary data.</text>
</comment>
<dbReference type="PANTHER" id="PTHR23513:SF18">
    <property type="entry name" value="INTEGRAL MEMBRANE PROTEIN"/>
    <property type="match status" value="1"/>
</dbReference>
<accession>A0ABW6SDK1</accession>
<keyword evidence="9" id="KW-1185">Reference proteome</keyword>
<feature type="transmembrane region" description="Helical" evidence="6">
    <location>
        <begin position="263"/>
        <end position="281"/>
    </location>
</feature>
<dbReference type="EMBL" id="JBIAQY010000020">
    <property type="protein sequence ID" value="MFF3573638.1"/>
    <property type="molecule type" value="Genomic_DNA"/>
</dbReference>
<feature type="transmembrane region" description="Helical" evidence="6">
    <location>
        <begin position="389"/>
        <end position="408"/>
    </location>
</feature>